<feature type="compositionally biased region" description="Acidic residues" evidence="4">
    <location>
        <begin position="150"/>
        <end position="167"/>
    </location>
</feature>
<dbReference type="InParanoid" id="A0A078B1B3"/>
<dbReference type="OrthoDB" id="30179at2759"/>
<dbReference type="InterPro" id="IPR006973">
    <property type="entry name" value="Cwf_Cwc_15"/>
</dbReference>
<keyword evidence="6" id="KW-1185">Reference proteome</keyword>
<gene>
    <name evidence="5" type="primary">Contig3217.g3439</name>
    <name evidence="5" type="ORF">STYLEM_17460</name>
</gene>
<dbReference type="PANTHER" id="PTHR12718:SF2">
    <property type="entry name" value="SPLICEOSOME-ASSOCIATED PROTEIN CWC15 HOMOLOG"/>
    <property type="match status" value="1"/>
</dbReference>
<dbReference type="GO" id="GO:0045292">
    <property type="term" value="P:mRNA cis splicing, via spliceosome"/>
    <property type="evidence" value="ECO:0007669"/>
    <property type="project" value="TreeGrafter"/>
</dbReference>
<dbReference type="PANTHER" id="PTHR12718">
    <property type="entry name" value="CELL CYCLE CONTROL PROTEIN CWF15"/>
    <property type="match status" value="1"/>
</dbReference>
<dbReference type="FunCoup" id="A0A078B1B3">
    <property type="interactions" value="126"/>
</dbReference>
<dbReference type="OMA" id="YRYARIS"/>
<feature type="region of interest" description="Disordered" evidence="4">
    <location>
        <begin position="1"/>
        <end position="23"/>
    </location>
</feature>
<dbReference type="GO" id="GO:0003723">
    <property type="term" value="F:RNA binding"/>
    <property type="evidence" value="ECO:0007669"/>
    <property type="project" value="TreeGrafter"/>
</dbReference>
<evidence type="ECO:0000256" key="4">
    <source>
        <dbReference type="SAM" id="MobiDB-lite"/>
    </source>
</evidence>
<dbReference type="EMBL" id="CCKQ01016464">
    <property type="protein sequence ID" value="CDW88339.1"/>
    <property type="molecule type" value="Genomic_DNA"/>
</dbReference>
<feature type="compositionally biased region" description="Acidic residues" evidence="4">
    <location>
        <begin position="120"/>
        <end position="140"/>
    </location>
</feature>
<reference evidence="5 6" key="1">
    <citation type="submission" date="2014-06" db="EMBL/GenBank/DDBJ databases">
        <authorList>
            <person name="Swart Estienne"/>
        </authorList>
    </citation>
    <scope>NUCLEOTIDE SEQUENCE [LARGE SCALE GENOMIC DNA]</scope>
    <source>
        <strain evidence="5 6">130c</strain>
    </source>
</reference>
<keyword evidence="2" id="KW-0507">mRNA processing</keyword>
<protein>
    <submittedName>
        <fullName evidence="5">Cwf15 cwc15 cell cycle control protein</fullName>
    </submittedName>
</protein>
<name>A0A078B1B3_STYLE</name>
<accession>A0A078B1B3</accession>
<dbReference type="GO" id="GO:0071013">
    <property type="term" value="C:catalytic step 2 spliceosome"/>
    <property type="evidence" value="ECO:0007669"/>
    <property type="project" value="TreeGrafter"/>
</dbReference>
<feature type="region of interest" description="Disordered" evidence="4">
    <location>
        <begin position="87"/>
        <end position="170"/>
    </location>
</feature>
<organism evidence="5 6">
    <name type="scientific">Stylonychia lemnae</name>
    <name type="common">Ciliate</name>
    <dbReference type="NCBI Taxonomy" id="5949"/>
    <lineage>
        <taxon>Eukaryota</taxon>
        <taxon>Sar</taxon>
        <taxon>Alveolata</taxon>
        <taxon>Ciliophora</taxon>
        <taxon>Intramacronucleata</taxon>
        <taxon>Spirotrichea</taxon>
        <taxon>Stichotrichia</taxon>
        <taxon>Sporadotrichida</taxon>
        <taxon>Oxytrichidae</taxon>
        <taxon>Stylonychinae</taxon>
        <taxon>Stylonychia</taxon>
    </lineage>
</organism>
<evidence type="ECO:0000256" key="1">
    <source>
        <dbReference type="ARBA" id="ARBA00006644"/>
    </source>
</evidence>
<comment type="similarity">
    <text evidence="1">Belongs to the CWC15 family.</text>
</comment>
<dbReference type="Pfam" id="PF04889">
    <property type="entry name" value="Cwf_Cwc_15"/>
    <property type="match status" value="1"/>
</dbReference>
<evidence type="ECO:0000313" key="5">
    <source>
        <dbReference type="EMBL" id="CDW88339.1"/>
    </source>
</evidence>
<evidence type="ECO:0000313" key="6">
    <source>
        <dbReference type="Proteomes" id="UP000039865"/>
    </source>
</evidence>
<dbReference type="Proteomes" id="UP000039865">
    <property type="component" value="Unassembled WGS sequence"/>
</dbReference>
<dbReference type="AlphaFoldDB" id="A0A078B1B3"/>
<proteinExistence type="inferred from homology"/>
<keyword evidence="3" id="KW-0508">mRNA splicing</keyword>
<sequence length="267" mass="31433">MTTAHRPTWNRIKGGSEQGGNVLVKPSRQYSSKDMPAHLKLKTRHDGQGSTDEQKTIDFKQELLLKEQLASINKHGMVRSAAQMIQSGNDQDFKEPFPIKRLKVNESQSKPVLKTPFPQDADENFDDSDSDKESENDDEEEVKKPKQDESSDDSDSDDEDDDDDDQLELMREYAKIKKEREEEQRKRELMKMEELKKKQMEEILRGNPLLNQDEQNEITEAYSLKKKWYEETIFKNQARTEPKEKKRFVNDTVRSDFHRKFLCRFIQ</sequence>
<evidence type="ECO:0000256" key="2">
    <source>
        <dbReference type="ARBA" id="ARBA00022664"/>
    </source>
</evidence>
<evidence type="ECO:0000256" key="3">
    <source>
        <dbReference type="ARBA" id="ARBA00023187"/>
    </source>
</evidence>